<dbReference type="RefSeq" id="WP_132089635.1">
    <property type="nucleotide sequence ID" value="NZ_JANKAQ010000003.1"/>
</dbReference>
<dbReference type="AlphaFoldDB" id="A0A4V2SDX6"/>
<dbReference type="OrthoDB" id="9775482at2"/>
<evidence type="ECO:0000313" key="2">
    <source>
        <dbReference type="Proteomes" id="UP000295711"/>
    </source>
</evidence>
<comment type="caution">
    <text evidence="1">The sequence shown here is derived from an EMBL/GenBank/DDBJ whole genome shotgun (WGS) entry which is preliminary data.</text>
</comment>
<name>A0A4V2SDX6_9FIRM</name>
<evidence type="ECO:0000313" key="1">
    <source>
        <dbReference type="EMBL" id="TCO85402.1"/>
    </source>
</evidence>
<dbReference type="Proteomes" id="UP000295711">
    <property type="component" value="Unassembled WGS sequence"/>
</dbReference>
<gene>
    <name evidence="1" type="ORF">EV212_103123</name>
</gene>
<protein>
    <submittedName>
        <fullName evidence="1">Putative transposase/invertase (TIGR01784 family)</fullName>
    </submittedName>
</protein>
<dbReference type="NCBIfam" id="TIGR01784">
    <property type="entry name" value="T_den_put_tspse"/>
    <property type="match status" value="1"/>
</dbReference>
<dbReference type="Pfam" id="PF12784">
    <property type="entry name" value="PDDEXK_2"/>
    <property type="match status" value="1"/>
</dbReference>
<accession>A0A4V2SDX6</accession>
<reference evidence="1 2" key="1">
    <citation type="submission" date="2019-03" db="EMBL/GenBank/DDBJ databases">
        <title>Genomic Encyclopedia of Type Strains, Phase IV (KMG-IV): sequencing the most valuable type-strain genomes for metagenomic binning, comparative biology and taxonomic classification.</title>
        <authorList>
            <person name="Goeker M."/>
        </authorList>
    </citation>
    <scope>NUCLEOTIDE SEQUENCE [LARGE SCALE GENOMIC DNA]</scope>
    <source>
        <strain evidence="1 2">DSM 28559</strain>
    </source>
</reference>
<organism evidence="1 2">
    <name type="scientific">Frisingicoccus caecimuris</name>
    <dbReference type="NCBI Taxonomy" id="1796636"/>
    <lineage>
        <taxon>Bacteria</taxon>
        <taxon>Bacillati</taxon>
        <taxon>Bacillota</taxon>
        <taxon>Clostridia</taxon>
        <taxon>Lachnospirales</taxon>
        <taxon>Lachnospiraceae</taxon>
        <taxon>Frisingicoccus</taxon>
    </lineage>
</organism>
<dbReference type="InterPro" id="IPR010106">
    <property type="entry name" value="RpnA"/>
</dbReference>
<proteinExistence type="predicted"/>
<dbReference type="EMBL" id="SLXA01000003">
    <property type="protein sequence ID" value="TCO85402.1"/>
    <property type="molecule type" value="Genomic_DNA"/>
</dbReference>
<keyword evidence="2" id="KW-1185">Reference proteome</keyword>
<sequence length="281" mass="32929">MYLKAWENLDITDDFLFGKVMRNPEICKQMIEAILDIHIERIEYPEEQKVIDMTADSKSVRLDVYVKDTKDVIYNIEMQPVKKDNLPKRSRYYQGMIDLNLIEKGDSYKNLNQSYVIFICCFDLFGRNQCMYTFENHCIEEPDISLNDGTVKIFLNSKGNLSGKNTTLKAFLSYINNGTLAEDSFITSLDHEVKKAKENLEWRREYMTLFMRDQENKELGRSEGKLLNTIALVRKKLVKGLSPEDIADILEENVGTIEMMTHFILEYPEYSDEDILKEFKK</sequence>